<evidence type="ECO:0000256" key="17">
    <source>
        <dbReference type="PIRSR" id="PIRSR600829-3"/>
    </source>
</evidence>
<reference evidence="21 22" key="1">
    <citation type="journal article" date="2015" name="BMC Genomics">
        <title>Comparative genomics of Fructobacillus spp. and Leuconostoc spp. reveals niche-specific evolution of Fructobacillus spp.</title>
        <authorList>
            <person name="Endo A."/>
            <person name="Tanizawa Y."/>
            <person name="Tanaka N."/>
            <person name="Maeno S."/>
            <person name="Kumar H."/>
            <person name="Shiwa Y."/>
            <person name="Okada S."/>
            <person name="Yoshikawa H."/>
            <person name="Dicks L."/>
            <person name="Nakagawa J."/>
            <person name="Arita M."/>
        </authorList>
    </citation>
    <scope>NUCLEOTIDE SEQUENCE [LARGE SCALE GENOMIC DNA]</scope>
    <source>
        <strain evidence="21 22">JCM 12225</strain>
    </source>
</reference>
<keyword evidence="18" id="KW-0460">Magnesium</keyword>
<feature type="binding site" evidence="16">
    <location>
        <position position="102"/>
    </location>
    <ligand>
        <name>substrate</name>
    </ligand>
</feature>
<evidence type="ECO:0000256" key="20">
    <source>
        <dbReference type="SAM" id="Phobius"/>
    </source>
</evidence>
<evidence type="ECO:0000313" key="21">
    <source>
        <dbReference type="EMBL" id="GAP00401.1"/>
    </source>
</evidence>
<evidence type="ECO:0000256" key="14">
    <source>
        <dbReference type="ARBA" id="ARBA00023264"/>
    </source>
</evidence>
<feature type="binding site" evidence="17">
    <location>
        <position position="39"/>
    </location>
    <ligand>
        <name>ATP</name>
        <dbReference type="ChEBI" id="CHEBI:30616"/>
    </ligand>
</feature>
<comment type="similarity">
    <text evidence="2">Belongs to the bacterial diacylglycerol kinase family.</text>
</comment>
<dbReference type="EMBL" id="DF968005">
    <property type="protein sequence ID" value="GAP00401.1"/>
    <property type="molecule type" value="Genomic_DNA"/>
</dbReference>
<evidence type="ECO:0000313" key="22">
    <source>
        <dbReference type="Proteomes" id="UP000253891"/>
    </source>
</evidence>
<keyword evidence="7 17" id="KW-0547">Nucleotide-binding</keyword>
<proteinExistence type="inferred from homology"/>
<dbReference type="Pfam" id="PF01219">
    <property type="entry name" value="DAGK_prokar"/>
    <property type="match status" value="1"/>
</dbReference>
<keyword evidence="10 20" id="KW-1133">Transmembrane helix</keyword>
<feature type="binding site" evidence="18">
    <location>
        <position position="109"/>
    </location>
    <ligand>
        <name>a divalent metal cation</name>
        <dbReference type="ChEBI" id="CHEBI:60240"/>
    </ligand>
</feature>
<dbReference type="GO" id="GO:0005524">
    <property type="term" value="F:ATP binding"/>
    <property type="evidence" value="ECO:0007669"/>
    <property type="project" value="UniProtKB-KW"/>
</dbReference>
<keyword evidence="4" id="KW-0444">Lipid biosynthesis</keyword>
<feature type="transmembrane region" description="Helical" evidence="20">
    <location>
        <begin position="129"/>
        <end position="150"/>
    </location>
</feature>
<dbReference type="Gene3D" id="1.10.287.3610">
    <property type="match status" value="1"/>
</dbReference>
<dbReference type="OrthoDB" id="9789934at2"/>
<dbReference type="GO" id="GO:0008654">
    <property type="term" value="P:phospholipid biosynthetic process"/>
    <property type="evidence" value="ECO:0007669"/>
    <property type="project" value="UniProtKB-KW"/>
</dbReference>
<dbReference type="STRING" id="157463.GCA_001047075_01288"/>
<protein>
    <submittedName>
        <fullName evidence="21">Diacylglycerol kinase</fullName>
    </submittedName>
</protein>
<dbReference type="InterPro" id="IPR000829">
    <property type="entry name" value="DAGK"/>
</dbReference>
<evidence type="ECO:0000256" key="13">
    <source>
        <dbReference type="ARBA" id="ARBA00023209"/>
    </source>
</evidence>
<sequence length="173" mass="19890">MTTDLHDKHDTENESETFHPKSTVEKLAERHNAKEPSSRNSNFFISLYHALRGIFLIVIRERNMRFHLGFAFFVLVMGLYLGLNRSEWLWVVIAVFLAVYGEFLNTVVEAVVDLVVERHYHPLAGLVKDVAAGMVLVAVGAELIILALIFQPHVWHYFGIETNFSRFIHRLKG</sequence>
<evidence type="ECO:0000256" key="10">
    <source>
        <dbReference type="ARBA" id="ARBA00022989"/>
    </source>
</evidence>
<name>A0A0K8MIL6_9LACO</name>
<evidence type="ECO:0000256" key="6">
    <source>
        <dbReference type="ARBA" id="ARBA00022692"/>
    </source>
</evidence>
<evidence type="ECO:0000256" key="9">
    <source>
        <dbReference type="ARBA" id="ARBA00022840"/>
    </source>
</evidence>
<evidence type="ECO:0000256" key="4">
    <source>
        <dbReference type="ARBA" id="ARBA00022516"/>
    </source>
</evidence>
<keyword evidence="9 17" id="KW-0067">ATP-binding</keyword>
<dbReference type="RefSeq" id="WP_061993698.1">
    <property type="nucleotide sequence ID" value="NZ_DF968005.1"/>
</dbReference>
<feature type="region of interest" description="Disordered" evidence="19">
    <location>
        <begin position="1"/>
        <end position="22"/>
    </location>
</feature>
<evidence type="ECO:0000256" key="1">
    <source>
        <dbReference type="ARBA" id="ARBA00004651"/>
    </source>
</evidence>
<keyword evidence="22" id="KW-1185">Reference proteome</keyword>
<evidence type="ECO:0000256" key="12">
    <source>
        <dbReference type="ARBA" id="ARBA00023136"/>
    </source>
</evidence>
<evidence type="ECO:0000256" key="2">
    <source>
        <dbReference type="ARBA" id="ARBA00005967"/>
    </source>
</evidence>
<keyword evidence="5" id="KW-0808">Transferase</keyword>
<keyword evidence="18" id="KW-0479">Metal-binding</keyword>
<dbReference type="InterPro" id="IPR036945">
    <property type="entry name" value="DAGK_sf"/>
</dbReference>
<feature type="active site" description="Proton acceptor" evidence="15">
    <location>
        <position position="102"/>
    </location>
</feature>
<feature type="transmembrane region" description="Helical" evidence="20">
    <location>
        <begin position="66"/>
        <end position="83"/>
    </location>
</feature>
<dbReference type="GO" id="GO:0005886">
    <property type="term" value="C:plasma membrane"/>
    <property type="evidence" value="ECO:0007669"/>
    <property type="project" value="UniProtKB-SubCell"/>
</dbReference>
<dbReference type="PANTHER" id="PTHR34299:SF1">
    <property type="entry name" value="DIACYLGLYCEROL KINASE"/>
    <property type="match status" value="1"/>
</dbReference>
<comment type="subcellular location">
    <subcellularLocation>
        <location evidence="1">Cell membrane</location>
        <topology evidence="1">Multi-pass membrane protein</topology>
    </subcellularLocation>
</comment>
<evidence type="ECO:0000256" key="11">
    <source>
        <dbReference type="ARBA" id="ARBA00023098"/>
    </source>
</evidence>
<evidence type="ECO:0000256" key="3">
    <source>
        <dbReference type="ARBA" id="ARBA00022475"/>
    </source>
</evidence>
<keyword evidence="12 20" id="KW-0472">Membrane</keyword>
<organism evidence="21 22">
    <name type="scientific">Fructobacillus ficulneus</name>
    <dbReference type="NCBI Taxonomy" id="157463"/>
    <lineage>
        <taxon>Bacteria</taxon>
        <taxon>Bacillati</taxon>
        <taxon>Bacillota</taxon>
        <taxon>Bacilli</taxon>
        <taxon>Lactobacillales</taxon>
        <taxon>Lactobacillaceae</taxon>
        <taxon>Fructobacillus</taxon>
    </lineage>
</organism>
<evidence type="ECO:0000256" key="18">
    <source>
        <dbReference type="PIRSR" id="PIRSR600829-4"/>
    </source>
</evidence>
<dbReference type="GO" id="GO:0016301">
    <property type="term" value="F:kinase activity"/>
    <property type="evidence" value="ECO:0007669"/>
    <property type="project" value="UniProtKB-KW"/>
</dbReference>
<feature type="binding site" evidence="17">
    <location>
        <position position="61"/>
    </location>
    <ligand>
        <name>ATP</name>
        <dbReference type="ChEBI" id="CHEBI:30616"/>
    </ligand>
</feature>
<feature type="transmembrane region" description="Helical" evidence="20">
    <location>
        <begin position="89"/>
        <end position="108"/>
    </location>
</feature>
<feature type="binding site" evidence="16">
    <location>
        <position position="39"/>
    </location>
    <ligand>
        <name>substrate</name>
    </ligand>
</feature>
<feature type="transmembrane region" description="Helical" evidence="20">
    <location>
        <begin position="41"/>
        <end position="59"/>
    </location>
</feature>
<feature type="binding site" evidence="17">
    <location>
        <begin position="128"/>
        <end position="129"/>
    </location>
    <ligand>
        <name>ATP</name>
        <dbReference type="ChEBI" id="CHEBI:30616"/>
    </ligand>
</feature>
<keyword evidence="14" id="KW-1208">Phospholipid metabolism</keyword>
<keyword evidence="11" id="KW-0443">Lipid metabolism</keyword>
<dbReference type="AlphaFoldDB" id="A0A0K8MIL6"/>
<evidence type="ECO:0000256" key="8">
    <source>
        <dbReference type="ARBA" id="ARBA00022777"/>
    </source>
</evidence>
<dbReference type="InterPro" id="IPR033717">
    <property type="entry name" value="UDPK"/>
</dbReference>
<comment type="cofactor">
    <cofactor evidence="18">
        <name>Mg(2+)</name>
        <dbReference type="ChEBI" id="CHEBI:18420"/>
    </cofactor>
    <text evidence="18">Mn(2+), Zn(2+), Cd(2+) and Co(2+) support activity to lesser extents.</text>
</comment>
<evidence type="ECO:0000256" key="15">
    <source>
        <dbReference type="PIRSR" id="PIRSR600829-1"/>
    </source>
</evidence>
<keyword evidence="8 21" id="KW-0418">Kinase</keyword>
<evidence type="ECO:0000256" key="7">
    <source>
        <dbReference type="ARBA" id="ARBA00022741"/>
    </source>
</evidence>
<dbReference type="PANTHER" id="PTHR34299">
    <property type="entry name" value="DIACYLGLYCEROL KINASE"/>
    <property type="match status" value="1"/>
</dbReference>
<evidence type="ECO:0000256" key="5">
    <source>
        <dbReference type="ARBA" id="ARBA00022679"/>
    </source>
</evidence>
<dbReference type="CDD" id="cd14265">
    <property type="entry name" value="UDPK_IM_like"/>
    <property type="match status" value="1"/>
</dbReference>
<evidence type="ECO:0000256" key="16">
    <source>
        <dbReference type="PIRSR" id="PIRSR600829-2"/>
    </source>
</evidence>
<keyword evidence="3" id="KW-1003">Cell membrane</keyword>
<feature type="binding site" evidence="17">
    <location>
        <position position="109"/>
    </location>
    <ligand>
        <name>ATP</name>
        <dbReference type="ChEBI" id="CHEBI:30616"/>
    </ligand>
</feature>
<accession>A0A0K8MIL6</accession>
<gene>
    <name evidence="21" type="primary">dgkA</name>
    <name evidence="21" type="ORF">FFIC_284180</name>
</gene>
<evidence type="ECO:0000256" key="19">
    <source>
        <dbReference type="SAM" id="MobiDB-lite"/>
    </source>
</evidence>
<feature type="binding site" evidence="18">
    <location>
        <position position="61"/>
    </location>
    <ligand>
        <name>a divalent metal cation</name>
        <dbReference type="ChEBI" id="CHEBI:60240"/>
    </ligand>
</feature>
<keyword evidence="6 20" id="KW-0812">Transmembrane</keyword>
<keyword evidence="13" id="KW-0594">Phospholipid biosynthesis</keyword>
<dbReference type="Proteomes" id="UP000253891">
    <property type="component" value="Unassembled WGS sequence"/>
</dbReference>
<dbReference type="GO" id="GO:0046872">
    <property type="term" value="F:metal ion binding"/>
    <property type="evidence" value="ECO:0007669"/>
    <property type="project" value="UniProtKB-KW"/>
</dbReference>